<evidence type="ECO:0000313" key="2">
    <source>
        <dbReference type="Proteomes" id="UP000198373"/>
    </source>
</evidence>
<keyword evidence="2" id="KW-1185">Reference proteome</keyword>
<sequence length="465" mass="48765">MPASSPRRAAVAPVATAALLVLSGCSSVVIGLPSAAQPPASDLPAAELTVVGATDGPVDTLARNALADLETFWAQQSPEVFGRDFEPLAGGYFSVDPGDVDPVDHPQGIGCGSDPREVEGNAFYCQAPDAPNSDSISYDRAFLGELAEQHGRFIPALVMAHEFGHAVQGRVGYPDYSISVETQADCFAGAWTAWVADGQGRHSQIRAPELDEVLAGYLLLRDPVGTSITTEAAHGSYFDRISAFQEGFDAGNTACRDNFTAQRPYTQSAFRSANDAASGGNAPFQAAQGFAADGLAEFWTLTFDQVFGETFTAPGVQPFAGTAPDCATDDLDLVFCPDEGLVGYDVEDLAGPAYEQLGNADYAVITAVSLPYALAAREQLGLSSDGGEAVRSAVCLTGWFSAVFFDNELRTAEISPGDIDEAAQFLLAYGTDPSVVPDVQLSGFQLVDLFRNGFFEGAAACDVGV</sequence>
<keyword evidence="1" id="KW-0482">Metalloprotease</keyword>
<dbReference type="RefSeq" id="WP_089304040.1">
    <property type="nucleotide sequence ID" value="NZ_FZOO01000001.1"/>
</dbReference>
<protein>
    <submittedName>
        <fullName evidence="1">Predicted metalloprotease</fullName>
    </submittedName>
</protein>
<dbReference type="GO" id="GO:0008237">
    <property type="term" value="F:metallopeptidase activity"/>
    <property type="evidence" value="ECO:0007669"/>
    <property type="project" value="UniProtKB-KW"/>
</dbReference>
<name>A0A239BCM7_9ACTN</name>
<dbReference type="Proteomes" id="UP000198373">
    <property type="component" value="Unassembled WGS sequence"/>
</dbReference>
<dbReference type="EMBL" id="FZOO01000001">
    <property type="protein sequence ID" value="SNS04924.1"/>
    <property type="molecule type" value="Genomic_DNA"/>
</dbReference>
<dbReference type="AlphaFoldDB" id="A0A239BCM7"/>
<dbReference type="InterPro" id="IPR007343">
    <property type="entry name" value="Uncharacterised_pept_Zn_put"/>
</dbReference>
<reference evidence="2" key="1">
    <citation type="submission" date="2017-06" db="EMBL/GenBank/DDBJ databases">
        <authorList>
            <person name="Varghese N."/>
            <person name="Submissions S."/>
        </authorList>
    </citation>
    <scope>NUCLEOTIDE SEQUENCE [LARGE SCALE GENOMIC DNA]</scope>
    <source>
        <strain evidence="2">DSM 46839</strain>
    </source>
</reference>
<accession>A0A239BCM7</accession>
<organism evidence="1 2">
    <name type="scientific">Geodermatophilus pulveris</name>
    <dbReference type="NCBI Taxonomy" id="1564159"/>
    <lineage>
        <taxon>Bacteria</taxon>
        <taxon>Bacillati</taxon>
        <taxon>Actinomycetota</taxon>
        <taxon>Actinomycetes</taxon>
        <taxon>Geodermatophilales</taxon>
        <taxon>Geodermatophilaceae</taxon>
        <taxon>Geodermatophilus</taxon>
    </lineage>
</organism>
<dbReference type="SUPFAM" id="SSF55486">
    <property type="entry name" value="Metalloproteases ('zincins'), catalytic domain"/>
    <property type="match status" value="1"/>
</dbReference>
<proteinExistence type="predicted"/>
<keyword evidence="1" id="KW-0645">Protease</keyword>
<keyword evidence="1" id="KW-0378">Hydrolase</keyword>
<dbReference type="OrthoDB" id="5168289at2"/>
<gene>
    <name evidence="1" type="ORF">SAMN06893096_101560</name>
</gene>
<dbReference type="GO" id="GO:0006508">
    <property type="term" value="P:proteolysis"/>
    <property type="evidence" value="ECO:0007669"/>
    <property type="project" value="UniProtKB-KW"/>
</dbReference>
<evidence type="ECO:0000313" key="1">
    <source>
        <dbReference type="EMBL" id="SNS04924.1"/>
    </source>
</evidence>
<dbReference type="PROSITE" id="PS51257">
    <property type="entry name" value="PROKAR_LIPOPROTEIN"/>
    <property type="match status" value="1"/>
</dbReference>
<dbReference type="Pfam" id="PF04228">
    <property type="entry name" value="Zn_peptidase"/>
    <property type="match status" value="1"/>
</dbReference>